<organism evidence="1 2">
    <name type="scientific">Solanum commersonii</name>
    <name type="common">Commerson's wild potato</name>
    <name type="synonym">Commerson's nightshade</name>
    <dbReference type="NCBI Taxonomy" id="4109"/>
    <lineage>
        <taxon>Eukaryota</taxon>
        <taxon>Viridiplantae</taxon>
        <taxon>Streptophyta</taxon>
        <taxon>Embryophyta</taxon>
        <taxon>Tracheophyta</taxon>
        <taxon>Spermatophyta</taxon>
        <taxon>Magnoliopsida</taxon>
        <taxon>eudicotyledons</taxon>
        <taxon>Gunneridae</taxon>
        <taxon>Pentapetalae</taxon>
        <taxon>asterids</taxon>
        <taxon>lamiids</taxon>
        <taxon>Solanales</taxon>
        <taxon>Solanaceae</taxon>
        <taxon>Solanoideae</taxon>
        <taxon>Solaneae</taxon>
        <taxon>Solanum</taxon>
    </lineage>
</organism>
<protein>
    <submittedName>
        <fullName evidence="1">Uncharacterized protein</fullName>
    </submittedName>
</protein>
<evidence type="ECO:0000313" key="2">
    <source>
        <dbReference type="Proteomes" id="UP000824120"/>
    </source>
</evidence>
<evidence type="ECO:0000313" key="1">
    <source>
        <dbReference type="EMBL" id="KAG5616315.1"/>
    </source>
</evidence>
<name>A0A9J5ZW63_SOLCO</name>
<proteinExistence type="predicted"/>
<accession>A0A9J5ZW63</accession>
<dbReference type="EMBL" id="JACXVP010000003">
    <property type="protein sequence ID" value="KAG5616315.1"/>
    <property type="molecule type" value="Genomic_DNA"/>
</dbReference>
<dbReference type="AlphaFoldDB" id="A0A9J5ZW63"/>
<reference evidence="1 2" key="1">
    <citation type="submission" date="2020-09" db="EMBL/GenBank/DDBJ databases">
        <title>De no assembly of potato wild relative species, Solanum commersonii.</title>
        <authorList>
            <person name="Cho K."/>
        </authorList>
    </citation>
    <scope>NUCLEOTIDE SEQUENCE [LARGE SCALE GENOMIC DNA]</scope>
    <source>
        <strain evidence="1">LZ3.2</strain>
        <tissue evidence="1">Leaf</tissue>
    </source>
</reference>
<comment type="caution">
    <text evidence="1">The sequence shown here is derived from an EMBL/GenBank/DDBJ whole genome shotgun (WGS) entry which is preliminary data.</text>
</comment>
<keyword evidence="2" id="KW-1185">Reference proteome</keyword>
<dbReference type="Proteomes" id="UP000824120">
    <property type="component" value="Chromosome 3"/>
</dbReference>
<gene>
    <name evidence="1" type="ORF">H5410_016139</name>
</gene>
<sequence length="125" mass="14877">MNAHNKTQFTYARINCVLKDSNCDTPYQRFLCSQYLLLVQVQAQQKYLNALAQRMIPYSHTYMSQFKIKNQIQRSHSKKRNTMHLFTIVYSRSKKVFLRLVMVLSAKGFHFVLQCNRFKRLSCNS</sequence>